<dbReference type="RefSeq" id="WP_345429478.1">
    <property type="nucleotide sequence ID" value="NZ_BAABHK010000001.1"/>
</dbReference>
<organism evidence="3 4">
    <name type="scientific">Actinoallomurus vinaceus</name>
    <dbReference type="NCBI Taxonomy" id="1080074"/>
    <lineage>
        <taxon>Bacteria</taxon>
        <taxon>Bacillati</taxon>
        <taxon>Actinomycetota</taxon>
        <taxon>Actinomycetes</taxon>
        <taxon>Streptosporangiales</taxon>
        <taxon>Thermomonosporaceae</taxon>
        <taxon>Actinoallomurus</taxon>
    </lineage>
</organism>
<evidence type="ECO:0000256" key="2">
    <source>
        <dbReference type="SAM" id="Phobius"/>
    </source>
</evidence>
<feature type="transmembrane region" description="Helical" evidence="2">
    <location>
        <begin position="107"/>
        <end position="129"/>
    </location>
</feature>
<feature type="transmembrane region" description="Helical" evidence="2">
    <location>
        <begin position="53"/>
        <end position="70"/>
    </location>
</feature>
<feature type="transmembrane region" description="Helical" evidence="2">
    <location>
        <begin position="77"/>
        <end position="95"/>
    </location>
</feature>
<feature type="region of interest" description="Disordered" evidence="1">
    <location>
        <begin position="1"/>
        <end position="43"/>
    </location>
</feature>
<dbReference type="Proteomes" id="UP001501442">
    <property type="component" value="Unassembled WGS sequence"/>
</dbReference>
<dbReference type="InterPro" id="IPR021385">
    <property type="entry name" value="DUF3017"/>
</dbReference>
<proteinExistence type="predicted"/>
<evidence type="ECO:0008006" key="5">
    <source>
        <dbReference type="Google" id="ProtNLM"/>
    </source>
</evidence>
<keyword evidence="4" id="KW-1185">Reference proteome</keyword>
<evidence type="ECO:0000256" key="1">
    <source>
        <dbReference type="SAM" id="MobiDB-lite"/>
    </source>
</evidence>
<protein>
    <recommendedName>
        <fullName evidence="5">DUF3017 domain-containing protein</fullName>
    </recommendedName>
</protein>
<feature type="compositionally biased region" description="Pro residues" evidence="1">
    <location>
        <begin position="25"/>
        <end position="34"/>
    </location>
</feature>
<name>A0ABP8U219_9ACTN</name>
<accession>A0ABP8U219</accession>
<evidence type="ECO:0000313" key="3">
    <source>
        <dbReference type="EMBL" id="GAA4621652.1"/>
    </source>
</evidence>
<sequence length="132" mass="13868">MSEQYGPPESYDAPPAGVPSAGQPVPGPRTPPSPRRAQRAQARPAVPRWLGQLPYVFVLCGVAAGLAVVATDHFRRGSMLIAAAVFIGALARLVLPESQTGMLAVRRRWVDVLLMTAAAVGVTLVAFVAKGQ</sequence>
<reference evidence="4" key="1">
    <citation type="journal article" date="2019" name="Int. J. Syst. Evol. Microbiol.">
        <title>The Global Catalogue of Microorganisms (GCM) 10K type strain sequencing project: providing services to taxonomists for standard genome sequencing and annotation.</title>
        <authorList>
            <consortium name="The Broad Institute Genomics Platform"/>
            <consortium name="The Broad Institute Genome Sequencing Center for Infectious Disease"/>
            <person name="Wu L."/>
            <person name="Ma J."/>
        </authorList>
    </citation>
    <scope>NUCLEOTIDE SEQUENCE [LARGE SCALE GENOMIC DNA]</scope>
    <source>
        <strain evidence="4">JCM 17939</strain>
    </source>
</reference>
<comment type="caution">
    <text evidence="3">The sequence shown here is derived from an EMBL/GenBank/DDBJ whole genome shotgun (WGS) entry which is preliminary data.</text>
</comment>
<dbReference type="EMBL" id="BAABHK010000001">
    <property type="protein sequence ID" value="GAA4621652.1"/>
    <property type="molecule type" value="Genomic_DNA"/>
</dbReference>
<gene>
    <name evidence="3" type="ORF">GCM10023196_010810</name>
</gene>
<evidence type="ECO:0000313" key="4">
    <source>
        <dbReference type="Proteomes" id="UP001501442"/>
    </source>
</evidence>
<keyword evidence="2" id="KW-0472">Membrane</keyword>
<dbReference type="Pfam" id="PF11222">
    <property type="entry name" value="DUF3017"/>
    <property type="match status" value="1"/>
</dbReference>
<keyword evidence="2" id="KW-1133">Transmembrane helix</keyword>
<keyword evidence="2" id="KW-0812">Transmembrane</keyword>